<accession>A0ABX1PEY0</accession>
<evidence type="ECO:0000313" key="3">
    <source>
        <dbReference type="Proteomes" id="UP000718564"/>
    </source>
</evidence>
<dbReference type="Proteomes" id="UP000718564">
    <property type="component" value="Unassembled WGS sequence"/>
</dbReference>
<organism evidence="2 3">
    <name type="scientific">Brasilonema bromeliae SPC951</name>
    <dbReference type="NCBI Taxonomy" id="385972"/>
    <lineage>
        <taxon>Bacteria</taxon>
        <taxon>Bacillati</taxon>
        <taxon>Cyanobacteriota</taxon>
        <taxon>Cyanophyceae</taxon>
        <taxon>Nostocales</taxon>
        <taxon>Scytonemataceae</taxon>
        <taxon>Brasilonema</taxon>
        <taxon>Bromeliae group (in: Brasilonema)</taxon>
    </lineage>
</organism>
<feature type="domain" description="HTH marR-type" evidence="1">
    <location>
        <begin position="1"/>
        <end position="139"/>
    </location>
</feature>
<dbReference type="InterPro" id="IPR000835">
    <property type="entry name" value="HTH_MarR-typ"/>
</dbReference>
<dbReference type="InterPro" id="IPR036390">
    <property type="entry name" value="WH_DNA-bd_sf"/>
</dbReference>
<name>A0ABX1PEY0_9CYAN</name>
<gene>
    <name evidence="2" type="ORF">DP116_22860</name>
</gene>
<protein>
    <submittedName>
        <fullName evidence="2">MarR family transcriptional regulator</fullName>
    </submittedName>
</protein>
<dbReference type="PRINTS" id="PR00598">
    <property type="entry name" value="HTHMARR"/>
</dbReference>
<dbReference type="PANTHER" id="PTHR33164">
    <property type="entry name" value="TRANSCRIPTIONAL REGULATOR, MARR FAMILY"/>
    <property type="match status" value="1"/>
</dbReference>
<dbReference type="SUPFAM" id="SSF46785">
    <property type="entry name" value="Winged helix' DNA-binding domain"/>
    <property type="match status" value="1"/>
</dbReference>
<evidence type="ECO:0000313" key="2">
    <source>
        <dbReference type="EMBL" id="NMG22141.1"/>
    </source>
</evidence>
<dbReference type="SMART" id="SM00347">
    <property type="entry name" value="HTH_MARR"/>
    <property type="match status" value="1"/>
</dbReference>
<dbReference type="RefSeq" id="WP_169157356.1">
    <property type="nucleotide sequence ID" value="NZ_CAWPJE010000222.1"/>
</dbReference>
<evidence type="ECO:0000259" key="1">
    <source>
        <dbReference type="PROSITE" id="PS50995"/>
    </source>
</evidence>
<dbReference type="InterPro" id="IPR036388">
    <property type="entry name" value="WH-like_DNA-bd_sf"/>
</dbReference>
<dbReference type="PANTHER" id="PTHR33164:SF43">
    <property type="entry name" value="HTH-TYPE TRANSCRIPTIONAL REPRESSOR YETL"/>
    <property type="match status" value="1"/>
</dbReference>
<dbReference type="Gene3D" id="1.10.10.10">
    <property type="entry name" value="Winged helix-like DNA-binding domain superfamily/Winged helix DNA-binding domain"/>
    <property type="match status" value="1"/>
</dbReference>
<comment type="caution">
    <text evidence="2">The sequence shown here is derived from an EMBL/GenBank/DDBJ whole genome shotgun (WGS) entry which is preliminary data.</text>
</comment>
<proteinExistence type="predicted"/>
<keyword evidence="3" id="KW-1185">Reference proteome</keyword>
<reference evidence="2 3" key="1">
    <citation type="submission" date="2018-06" db="EMBL/GenBank/DDBJ databases">
        <title>Comparative genomics of Brasilonema spp. strains.</title>
        <authorList>
            <person name="Alvarenga D.O."/>
            <person name="Fiore M.F."/>
            <person name="Varani A.M."/>
        </authorList>
    </citation>
    <scope>NUCLEOTIDE SEQUENCE [LARGE SCALE GENOMIC DNA]</scope>
    <source>
        <strain evidence="2 3">SPC951</strain>
    </source>
</reference>
<dbReference type="InterPro" id="IPR039422">
    <property type="entry name" value="MarR/SlyA-like"/>
</dbReference>
<sequence>MLPYDFDASIGFWICMANQAVQRELADRLEPQGITYRQAQVLGNLIHSGEMTQATLARKMFIEPPTLVGILNRMERDGWIGRTICPSDRRKKYVRINPEAADAWSKVVECAYAVRAKASDGLTDEELATLKRLLEKVRANLGAGVEIADLAACDD</sequence>
<dbReference type="Pfam" id="PF12802">
    <property type="entry name" value="MarR_2"/>
    <property type="match status" value="1"/>
</dbReference>
<dbReference type="EMBL" id="QMEB01000225">
    <property type="protein sequence ID" value="NMG22141.1"/>
    <property type="molecule type" value="Genomic_DNA"/>
</dbReference>
<dbReference type="PROSITE" id="PS50995">
    <property type="entry name" value="HTH_MARR_2"/>
    <property type="match status" value="1"/>
</dbReference>